<sequence length="157" mass="18036">MENWLWRFRAVRNSYRHKGVRQESRFDPIHSWGQIKTKDRPSPIALAISNGSSNSQPQRPALRDQSGLLALIGYGKSTSYNKKGEFFRLYLQWSCFTVAEGIHSVYQAIDGSEKKTEKVGPYHPRLDLMMAAHEIARDHFDYERTNNVVAWGCDSSS</sequence>
<gene>
    <name evidence="1" type="ORF">Nepgr_030802</name>
</gene>
<keyword evidence="2" id="KW-1185">Reference proteome</keyword>
<dbReference type="EMBL" id="BSYO01000035">
    <property type="protein sequence ID" value="GMH28959.1"/>
    <property type="molecule type" value="Genomic_DNA"/>
</dbReference>
<evidence type="ECO:0000313" key="2">
    <source>
        <dbReference type="Proteomes" id="UP001279734"/>
    </source>
</evidence>
<accession>A0AAD3TGV7</accession>
<comment type="caution">
    <text evidence="1">The sequence shown here is derived from an EMBL/GenBank/DDBJ whole genome shotgun (WGS) entry which is preliminary data.</text>
</comment>
<proteinExistence type="predicted"/>
<reference evidence="1" key="1">
    <citation type="submission" date="2023-05" db="EMBL/GenBank/DDBJ databases">
        <title>Nepenthes gracilis genome sequencing.</title>
        <authorList>
            <person name="Fukushima K."/>
        </authorList>
    </citation>
    <scope>NUCLEOTIDE SEQUENCE</scope>
    <source>
        <strain evidence="1">SING2019-196</strain>
    </source>
</reference>
<protein>
    <submittedName>
        <fullName evidence="1">Uncharacterized protein</fullName>
    </submittedName>
</protein>
<dbReference type="Proteomes" id="UP001279734">
    <property type="component" value="Unassembled WGS sequence"/>
</dbReference>
<organism evidence="1 2">
    <name type="scientific">Nepenthes gracilis</name>
    <name type="common">Slender pitcher plant</name>
    <dbReference type="NCBI Taxonomy" id="150966"/>
    <lineage>
        <taxon>Eukaryota</taxon>
        <taxon>Viridiplantae</taxon>
        <taxon>Streptophyta</taxon>
        <taxon>Embryophyta</taxon>
        <taxon>Tracheophyta</taxon>
        <taxon>Spermatophyta</taxon>
        <taxon>Magnoliopsida</taxon>
        <taxon>eudicotyledons</taxon>
        <taxon>Gunneridae</taxon>
        <taxon>Pentapetalae</taxon>
        <taxon>Caryophyllales</taxon>
        <taxon>Nepenthaceae</taxon>
        <taxon>Nepenthes</taxon>
    </lineage>
</organism>
<dbReference type="AlphaFoldDB" id="A0AAD3TGV7"/>
<evidence type="ECO:0000313" key="1">
    <source>
        <dbReference type="EMBL" id="GMH28959.1"/>
    </source>
</evidence>
<name>A0AAD3TGV7_NEPGR</name>